<evidence type="ECO:0008006" key="4">
    <source>
        <dbReference type="Google" id="ProtNLM"/>
    </source>
</evidence>
<dbReference type="Proteomes" id="UP000812270">
    <property type="component" value="Unassembled WGS sequence"/>
</dbReference>
<keyword evidence="1" id="KW-0732">Signal</keyword>
<gene>
    <name evidence="2" type="ORF">KTO63_17185</name>
</gene>
<name>A0A9E2SD19_9BACT</name>
<comment type="caution">
    <text evidence="2">The sequence shown here is derived from an EMBL/GenBank/DDBJ whole genome shotgun (WGS) entry which is preliminary data.</text>
</comment>
<proteinExistence type="predicted"/>
<accession>A0A9E2SD19</accession>
<dbReference type="EMBL" id="JAHSPG010000013">
    <property type="protein sequence ID" value="MBV4358904.1"/>
    <property type="molecule type" value="Genomic_DNA"/>
</dbReference>
<evidence type="ECO:0000313" key="3">
    <source>
        <dbReference type="Proteomes" id="UP000812270"/>
    </source>
</evidence>
<sequence>MYNRIRRQKLIAAFFLAVFTVQFMTPLSAYALTSGPTQPEMQKFEPAGTNDLVDLFTGDFKYNIPLMDVGGYPINMSYQSGTGPEDEASWVGAGWSLNPGSMNRTMRGLPDDFSGEKDHIDKVYKKKDFKKIGGQLVIKPSFFSWEYGNASLKVGVYKDNYYGIGAEVGASLGFELAKNKKSSLTAGLGITSDNRQGVSLSPSLSLSAMHDDLTDQNHASLSGSLHYNTRSGLKQLSLSASYSTNDLNSTTFETSAVHYFGQTYTPTFSNNSRSESYTAGLDFGLSLFGQYVGFGLTGYYYKETNTSPFSKVPAYGYLNYLKGRQNTNALLDFNREKDGVFIPSAPSIAIPVSTQDYFTATGQTGSGQYRAYYGGSYTIFDRAYRNQSINAGIGVTLGGGEIYKGGARIDAVSGDAVTGKWVNNNQFLTAAERPSTTDDEPIYFKREGEASRNDVNYINNIGGENTESVAINDLGYVSNATAYAALKSKENGRQNIINGSLAKAGRVPRSYTLSYLTAGEADFALDKMIKSVGDDDIPRADGIRQPNHITEMTVTDDQGKRMVYGIPVYNTTQTEVTFSIDQKSIPDIAKARRTGLVGYTDKDVSTNSLTGNNNGRDNLVSKETTPGYATSFLLTGILSPDYVDVTDDGITDDDLGTAIKFNYKKLNDLYNWRAPFAQNKANYNEGFLSDPKDDKASYSYGKKELWYLKSVESKTMIAIFETSARNDGYGVADEKGGIGTMCAPQKLDRIVLYSKSDYLKNGANATPIKIVHFEYDYSMWPGIPNNKTNVGDVTSGGKLTLKKVYFTFGKNNRGSLNPYLFEYDNTLIKTGDFPTPSDPTDPEFNDLYLERQQDRWGNFKQSWYNHQTDNASSPRLYNSEFPYTLQDNDNTNYDERELENKFVSKWQLNKITTPTGGVINVTYEADDYAFVQNRKAMQMCFVKGIGTNTAAINKSTGLNGADGLLVELPKAITNDDDFKKLYLKNADGSFQDKIFFKMSVDLNKTGKYEYVYGYAEIDINNCKRIDDHTGMVTLKKLDGYNPVCKAAWQMLKSDLPQFAYNNYDNADVGSDWQAALKSLLQSITNLDELVQPFEKSASRKHFADNVDLSRSMVRLNTPAGKKIGGGSRVKKVTLSDEWHGMTHGNTARLGQVYDYTILDENNNKISSGVASYEPQIGNEENPFHEPLNYTEKVHWSADKYHFIEKPFCESYFPAAAVGYSKVTVRSTGADYETNPTDVSETGYIENEFYTAKDFPTLVDYLPLEQKNYTNSLILQLFSATYINKVSTSQGFKVELNDMHGKPKSVKVYDKGGSNISSTEYYYNVKDENAPEKQLNNNVDVMEKDGTVTSNVPLGTDIDFITDVRESVNESIGGSVGIYTGGMAILWFYVPYFSVSINANINRDAYNSVSAVKVIHKSGLLKKVRTVKNGSSITAENMLWDGTTGEVLCTKNQNEYDDYTYSFNYPAYMAYEGMGEAYKNIGARGMLWEMGSGVFAFPYASLSLFPGDMVSYKVTGEKAWVIKSGDGRLRIVTKDGTYHNPYLQQVIVLRSGRRNMLTASAGSVVCTNNPIVNVGGVNRVQIDAGKNILDAKAVTYKDEWAIAVNKFYGSYEAPDVTQCAIDKDCWRNYLFTLMALPADFDASRRKIFSSDDQNLVNETVAHGLCKIDGVDPLYLHYKNLNDDHHEVPGNISTPLKMISGDRASLASFNIVFDVVDDQFNNFLQDNTKNQQERLEELYMWYTENNRDKYILDNDGDCAFVLKKAPCATCDYQPILRFHIVAPTTTKYGCLDPLNNVINPYYKGVLGNWRPEQNFAYVVNRDQTTGNNSINSGTNIRKNGFYTTFNPFWQFQTTGLQDAHSIDNRWVMSNESIYFDEKGNEVENMDALKRYGAALFGYRGSVATAVGVNARRNEIAFDGFEDYNFVLSSTATEQCPLNRHLDWGDLASSGSTVSGTMAHTGKSSLNLNGSVVVKSIAGNAEAPTTSALAYNSQFQYILTANEQALGFAPVNGRKYILNFWVYDNNPNSNKVTGLTLKLNGNTIDFAQKEVPVVEGWKQVEVKFMAQPTFSMEIGGSNLYIDDVRLLPNDGQLTSFVYDPISMRLMAQLDENNFATLYEYDDEGTPIRVKKETERGIMTIKESRQAYKSKTLQP</sequence>
<organism evidence="2 3">
    <name type="scientific">Pinibacter aurantiacus</name>
    <dbReference type="NCBI Taxonomy" id="2851599"/>
    <lineage>
        <taxon>Bacteria</taxon>
        <taxon>Pseudomonadati</taxon>
        <taxon>Bacteroidota</taxon>
        <taxon>Chitinophagia</taxon>
        <taxon>Chitinophagales</taxon>
        <taxon>Chitinophagaceae</taxon>
        <taxon>Pinibacter</taxon>
    </lineage>
</organism>
<evidence type="ECO:0000313" key="2">
    <source>
        <dbReference type="EMBL" id="MBV4358904.1"/>
    </source>
</evidence>
<keyword evidence="3" id="KW-1185">Reference proteome</keyword>
<evidence type="ECO:0000256" key="1">
    <source>
        <dbReference type="SAM" id="SignalP"/>
    </source>
</evidence>
<feature type="chain" id="PRO_5039711292" description="PA14 domain-containing protein" evidence="1">
    <location>
        <begin position="32"/>
        <end position="2151"/>
    </location>
</feature>
<dbReference type="RefSeq" id="WP_217792629.1">
    <property type="nucleotide sequence ID" value="NZ_JAHSPG010000013.1"/>
</dbReference>
<protein>
    <recommendedName>
        <fullName evidence="4">PA14 domain-containing protein</fullName>
    </recommendedName>
</protein>
<feature type="signal peptide" evidence="1">
    <location>
        <begin position="1"/>
        <end position="31"/>
    </location>
</feature>
<reference evidence="2" key="1">
    <citation type="submission" date="2021-06" db="EMBL/GenBank/DDBJ databases">
        <authorList>
            <person name="Huq M.A."/>
        </authorList>
    </citation>
    <scope>NUCLEOTIDE SEQUENCE</scope>
    <source>
        <strain evidence="2">MAH-26</strain>
    </source>
</reference>